<sequence>MRTIVISGGTDGIGRALALHYLRAGETVVIIGRSAAKADAIRAEADVPAGRLRFLRADLALARESERVAAEIAAEFPSVDALIMCAAYVSTRRHETAEGVEHTFALFYLSRYILTIGLADRLRAAPRPIVVNVSVPGAPRDAIQWDDLGLRSGFTSLKANRQARRANELIATCFPEITYVLYNPGYVETSFAGDFNRPTRAIMGLLGRLAATPPAKAIAPVVDLVDQPPAAPVSAFKGRKEIARPVDPADALKLQEGTARLLAELGIPSDV</sequence>
<evidence type="ECO:0000313" key="4">
    <source>
        <dbReference type="Proteomes" id="UP001597097"/>
    </source>
</evidence>
<dbReference type="InterPro" id="IPR002347">
    <property type="entry name" value="SDR_fam"/>
</dbReference>
<dbReference type="RefSeq" id="WP_219530078.1">
    <property type="nucleotide sequence ID" value="NZ_JAHKRM010000008.1"/>
</dbReference>
<accession>A0ABW4G2P0</accession>
<proteinExistence type="predicted"/>
<organism evidence="3 4">
    <name type="scientific">Nonomuraea guangzhouensis</name>
    <dbReference type="NCBI Taxonomy" id="1291555"/>
    <lineage>
        <taxon>Bacteria</taxon>
        <taxon>Bacillati</taxon>
        <taxon>Actinomycetota</taxon>
        <taxon>Actinomycetes</taxon>
        <taxon>Streptosporangiales</taxon>
        <taxon>Streptosporangiaceae</taxon>
        <taxon>Nonomuraea</taxon>
    </lineage>
</organism>
<dbReference type="PANTHER" id="PTHR47534:SF3">
    <property type="entry name" value="ALCOHOL DEHYDROGENASE-LIKE C-TERMINAL DOMAIN-CONTAINING PROTEIN"/>
    <property type="match status" value="1"/>
</dbReference>
<dbReference type="Pfam" id="PF00106">
    <property type="entry name" value="adh_short"/>
    <property type="match status" value="1"/>
</dbReference>
<dbReference type="SMART" id="SM00822">
    <property type="entry name" value="PKS_KR"/>
    <property type="match status" value="1"/>
</dbReference>
<protein>
    <submittedName>
        <fullName evidence="3">SDR family NAD(P)-dependent oxidoreductase</fullName>
    </submittedName>
</protein>
<name>A0ABW4G2P0_9ACTN</name>
<evidence type="ECO:0000256" key="1">
    <source>
        <dbReference type="ARBA" id="ARBA00023002"/>
    </source>
</evidence>
<keyword evidence="1" id="KW-0560">Oxidoreductase</keyword>
<gene>
    <name evidence="3" type="ORF">ACFSJ0_05080</name>
</gene>
<evidence type="ECO:0000313" key="3">
    <source>
        <dbReference type="EMBL" id="MFD1536398.1"/>
    </source>
</evidence>
<reference evidence="4" key="1">
    <citation type="journal article" date="2019" name="Int. J. Syst. Evol. Microbiol.">
        <title>The Global Catalogue of Microorganisms (GCM) 10K type strain sequencing project: providing services to taxonomists for standard genome sequencing and annotation.</title>
        <authorList>
            <consortium name="The Broad Institute Genomics Platform"/>
            <consortium name="The Broad Institute Genome Sequencing Center for Infectious Disease"/>
            <person name="Wu L."/>
            <person name="Ma J."/>
        </authorList>
    </citation>
    <scope>NUCLEOTIDE SEQUENCE [LARGE SCALE GENOMIC DNA]</scope>
    <source>
        <strain evidence="4">CGMCC 1.15399</strain>
    </source>
</reference>
<dbReference type="InterPro" id="IPR057326">
    <property type="entry name" value="KR_dom"/>
</dbReference>
<dbReference type="Proteomes" id="UP001597097">
    <property type="component" value="Unassembled WGS sequence"/>
</dbReference>
<dbReference type="EMBL" id="JBHUCM010000005">
    <property type="protein sequence ID" value="MFD1536398.1"/>
    <property type="molecule type" value="Genomic_DNA"/>
</dbReference>
<dbReference type="PANTHER" id="PTHR47534">
    <property type="entry name" value="YALI0E05731P"/>
    <property type="match status" value="1"/>
</dbReference>
<keyword evidence="4" id="KW-1185">Reference proteome</keyword>
<dbReference type="InterPro" id="IPR052228">
    <property type="entry name" value="Sec_Metab_Biosynth_Oxidored"/>
</dbReference>
<comment type="caution">
    <text evidence="3">The sequence shown here is derived from an EMBL/GenBank/DDBJ whole genome shotgun (WGS) entry which is preliminary data.</text>
</comment>
<feature type="domain" description="Ketoreductase" evidence="2">
    <location>
        <begin position="2"/>
        <end position="148"/>
    </location>
</feature>
<evidence type="ECO:0000259" key="2">
    <source>
        <dbReference type="SMART" id="SM00822"/>
    </source>
</evidence>